<evidence type="ECO:0000313" key="5">
    <source>
        <dbReference type="EMBL" id="MFD1000001.1"/>
    </source>
</evidence>
<evidence type="ECO:0000256" key="4">
    <source>
        <dbReference type="SAM" id="Phobius"/>
    </source>
</evidence>
<feature type="transmembrane region" description="Helical" evidence="4">
    <location>
        <begin position="94"/>
        <end position="116"/>
    </location>
</feature>
<feature type="repeat" description="TPR" evidence="3">
    <location>
        <begin position="242"/>
        <end position="275"/>
    </location>
</feature>
<comment type="caution">
    <text evidence="5">The sequence shown here is derived from an EMBL/GenBank/DDBJ whole genome shotgun (WGS) entry which is preliminary data.</text>
</comment>
<keyword evidence="6" id="KW-1185">Reference proteome</keyword>
<gene>
    <name evidence="5" type="ORF">ACFQ21_11830</name>
</gene>
<dbReference type="Pfam" id="PF00515">
    <property type="entry name" value="TPR_1"/>
    <property type="match status" value="1"/>
</dbReference>
<keyword evidence="1" id="KW-0677">Repeat</keyword>
<dbReference type="InterPro" id="IPR011990">
    <property type="entry name" value="TPR-like_helical_dom_sf"/>
</dbReference>
<dbReference type="InterPro" id="IPR019734">
    <property type="entry name" value="TPR_rpt"/>
</dbReference>
<organism evidence="5 6">
    <name type="scientific">Ohtaekwangia kribbensis</name>
    <dbReference type="NCBI Taxonomy" id="688913"/>
    <lineage>
        <taxon>Bacteria</taxon>
        <taxon>Pseudomonadati</taxon>
        <taxon>Bacteroidota</taxon>
        <taxon>Cytophagia</taxon>
        <taxon>Cytophagales</taxon>
        <taxon>Fulvivirgaceae</taxon>
        <taxon>Ohtaekwangia</taxon>
    </lineage>
</organism>
<evidence type="ECO:0000256" key="1">
    <source>
        <dbReference type="ARBA" id="ARBA00022737"/>
    </source>
</evidence>
<dbReference type="InterPro" id="IPR051685">
    <property type="entry name" value="Ycf3/AcsC/BcsC/TPR_MFPF"/>
</dbReference>
<dbReference type="Proteomes" id="UP001597112">
    <property type="component" value="Unassembled WGS sequence"/>
</dbReference>
<sequence length="398" mass="45503">MEVMLYFALFMLLSFGLVLVARPLTVLLHELGHAVPALFLTRQKVTVYAGSYGDSNGTVHFRIGLLEVYFKYNPFSWNTGLCSPSATSSIYSQILYTISGPIASFIIASVSCYFAFTFELHGFLKLFLIIFLGSAVFDLIFNLIPNEAPVVLQNGHITYRDGFYVKLLFNYIRFSKKYEEALGHYNQKQYQQAASLFDFMLNRGLRDRNTYRAAITSYLQTHDYKMAHQVYERLMKYHILTDDDWFNLAICYTGLGLPEKGIEAYDRALTINPNHSSSLNNKGYALILLDKFDEAIPLFDKAIELDNGFAYAYNNRGFCKINAGNLEDGLSDVTHSLQLDPENSYGYRNLGIYYLYKEEYGEALRLFNKAKDLYPETACIDQYIEDARKNLTANASLH</sequence>
<feature type="repeat" description="TPR" evidence="3">
    <location>
        <begin position="344"/>
        <end position="377"/>
    </location>
</feature>
<feature type="repeat" description="TPR" evidence="3">
    <location>
        <begin position="310"/>
        <end position="343"/>
    </location>
</feature>
<dbReference type="PANTHER" id="PTHR44943">
    <property type="entry name" value="CELLULOSE SYNTHASE OPERON PROTEIN C"/>
    <property type="match status" value="1"/>
</dbReference>
<dbReference type="RefSeq" id="WP_377579221.1">
    <property type="nucleotide sequence ID" value="NZ_JBHTKA010000003.1"/>
</dbReference>
<dbReference type="SMART" id="SM00028">
    <property type="entry name" value="TPR"/>
    <property type="match status" value="4"/>
</dbReference>
<dbReference type="PANTHER" id="PTHR44943:SF5">
    <property type="entry name" value="BLL7697 PROTEIN"/>
    <property type="match status" value="1"/>
</dbReference>
<feature type="repeat" description="TPR" evidence="3">
    <location>
        <begin position="276"/>
        <end position="309"/>
    </location>
</feature>
<reference evidence="6" key="1">
    <citation type="journal article" date="2019" name="Int. J. Syst. Evol. Microbiol.">
        <title>The Global Catalogue of Microorganisms (GCM) 10K type strain sequencing project: providing services to taxonomists for standard genome sequencing and annotation.</title>
        <authorList>
            <consortium name="The Broad Institute Genomics Platform"/>
            <consortium name="The Broad Institute Genome Sequencing Center for Infectious Disease"/>
            <person name="Wu L."/>
            <person name="Ma J."/>
        </authorList>
    </citation>
    <scope>NUCLEOTIDE SEQUENCE [LARGE SCALE GENOMIC DNA]</scope>
    <source>
        <strain evidence="6">CCUG 58938</strain>
    </source>
</reference>
<keyword evidence="4" id="KW-0472">Membrane</keyword>
<keyword evidence="2 3" id="KW-0802">TPR repeat</keyword>
<name>A0ABW3K3I4_9BACT</name>
<evidence type="ECO:0000256" key="2">
    <source>
        <dbReference type="ARBA" id="ARBA00022803"/>
    </source>
</evidence>
<proteinExistence type="predicted"/>
<dbReference type="Gene3D" id="1.25.40.10">
    <property type="entry name" value="Tetratricopeptide repeat domain"/>
    <property type="match status" value="2"/>
</dbReference>
<dbReference type="Pfam" id="PF13181">
    <property type="entry name" value="TPR_8"/>
    <property type="match status" value="1"/>
</dbReference>
<feature type="transmembrane region" description="Helical" evidence="4">
    <location>
        <begin position="123"/>
        <end position="144"/>
    </location>
</feature>
<keyword evidence="4" id="KW-0812">Transmembrane</keyword>
<protein>
    <submittedName>
        <fullName evidence="5">Tetratricopeptide repeat protein</fullName>
    </submittedName>
</protein>
<accession>A0ABW3K3I4</accession>
<dbReference type="SUPFAM" id="SSF48452">
    <property type="entry name" value="TPR-like"/>
    <property type="match status" value="1"/>
</dbReference>
<dbReference type="EMBL" id="JBHTKA010000003">
    <property type="protein sequence ID" value="MFD1000001.1"/>
    <property type="molecule type" value="Genomic_DNA"/>
</dbReference>
<keyword evidence="4" id="KW-1133">Transmembrane helix</keyword>
<evidence type="ECO:0000256" key="3">
    <source>
        <dbReference type="PROSITE-ProRule" id="PRU00339"/>
    </source>
</evidence>
<evidence type="ECO:0000313" key="6">
    <source>
        <dbReference type="Proteomes" id="UP001597112"/>
    </source>
</evidence>
<dbReference type="PROSITE" id="PS50005">
    <property type="entry name" value="TPR"/>
    <property type="match status" value="4"/>
</dbReference>